<feature type="domain" description="Heterokaryon incompatibility" evidence="1">
    <location>
        <begin position="35"/>
        <end position="105"/>
    </location>
</feature>
<dbReference type="AlphaFoldDB" id="A0A6A6GRW8"/>
<dbReference type="Proteomes" id="UP000800092">
    <property type="component" value="Unassembled WGS sequence"/>
</dbReference>
<dbReference type="Pfam" id="PF06985">
    <property type="entry name" value="HET"/>
    <property type="match status" value="1"/>
</dbReference>
<dbReference type="EMBL" id="ML992322">
    <property type="protein sequence ID" value="KAF2228339.1"/>
    <property type="molecule type" value="Genomic_DNA"/>
</dbReference>
<dbReference type="PANTHER" id="PTHR10622">
    <property type="entry name" value="HET DOMAIN-CONTAINING PROTEIN"/>
    <property type="match status" value="1"/>
</dbReference>
<proteinExistence type="predicted"/>
<dbReference type="PANTHER" id="PTHR10622:SF10">
    <property type="entry name" value="HET DOMAIN-CONTAINING PROTEIN"/>
    <property type="match status" value="1"/>
</dbReference>
<evidence type="ECO:0000313" key="3">
    <source>
        <dbReference type="Proteomes" id="UP000800092"/>
    </source>
</evidence>
<accession>A0A6A6GRW8</accession>
<keyword evidence="3" id="KW-1185">Reference proteome</keyword>
<evidence type="ECO:0000313" key="2">
    <source>
        <dbReference type="EMBL" id="KAF2228339.1"/>
    </source>
</evidence>
<gene>
    <name evidence="2" type="ORF">EV356DRAFT_581622</name>
</gene>
<dbReference type="InterPro" id="IPR010730">
    <property type="entry name" value="HET"/>
</dbReference>
<sequence>MRLLECLSKGDPAADNKEVSYQEVKADISKSKAGYKKIQFCAQQAVADGLRYFWVNTCYIDKRNNTELSKAITSMFRWYRKAAQYYIYLSDVPTHNVSKGTRQLNNP</sequence>
<evidence type="ECO:0000259" key="1">
    <source>
        <dbReference type="Pfam" id="PF06985"/>
    </source>
</evidence>
<organism evidence="2 3">
    <name type="scientific">Viridothelium virens</name>
    <name type="common">Speckled blister lichen</name>
    <name type="synonym">Trypethelium virens</name>
    <dbReference type="NCBI Taxonomy" id="1048519"/>
    <lineage>
        <taxon>Eukaryota</taxon>
        <taxon>Fungi</taxon>
        <taxon>Dikarya</taxon>
        <taxon>Ascomycota</taxon>
        <taxon>Pezizomycotina</taxon>
        <taxon>Dothideomycetes</taxon>
        <taxon>Dothideomycetes incertae sedis</taxon>
        <taxon>Trypetheliales</taxon>
        <taxon>Trypetheliaceae</taxon>
        <taxon>Viridothelium</taxon>
    </lineage>
</organism>
<name>A0A6A6GRW8_VIRVR</name>
<dbReference type="OrthoDB" id="674604at2759"/>
<reference evidence="2" key="1">
    <citation type="journal article" date="2020" name="Stud. Mycol.">
        <title>101 Dothideomycetes genomes: a test case for predicting lifestyles and emergence of pathogens.</title>
        <authorList>
            <person name="Haridas S."/>
            <person name="Albert R."/>
            <person name="Binder M."/>
            <person name="Bloem J."/>
            <person name="Labutti K."/>
            <person name="Salamov A."/>
            <person name="Andreopoulos B."/>
            <person name="Baker S."/>
            <person name="Barry K."/>
            <person name="Bills G."/>
            <person name="Bluhm B."/>
            <person name="Cannon C."/>
            <person name="Castanera R."/>
            <person name="Culley D."/>
            <person name="Daum C."/>
            <person name="Ezra D."/>
            <person name="Gonzalez J."/>
            <person name="Henrissat B."/>
            <person name="Kuo A."/>
            <person name="Liang C."/>
            <person name="Lipzen A."/>
            <person name="Lutzoni F."/>
            <person name="Magnuson J."/>
            <person name="Mondo S."/>
            <person name="Nolan M."/>
            <person name="Ohm R."/>
            <person name="Pangilinan J."/>
            <person name="Park H.-J."/>
            <person name="Ramirez L."/>
            <person name="Alfaro M."/>
            <person name="Sun H."/>
            <person name="Tritt A."/>
            <person name="Yoshinaga Y."/>
            <person name="Zwiers L.-H."/>
            <person name="Turgeon B."/>
            <person name="Goodwin S."/>
            <person name="Spatafora J."/>
            <person name="Crous P."/>
            <person name="Grigoriev I."/>
        </authorList>
    </citation>
    <scope>NUCLEOTIDE SEQUENCE</scope>
    <source>
        <strain evidence="2">Tuck. ex Michener</strain>
    </source>
</reference>
<protein>
    <recommendedName>
        <fullName evidence="1">Heterokaryon incompatibility domain-containing protein</fullName>
    </recommendedName>
</protein>